<comment type="caution">
    <text evidence="1">The sequence shown here is derived from an EMBL/GenBank/DDBJ whole genome shotgun (WGS) entry which is preliminary data.</text>
</comment>
<protein>
    <submittedName>
        <fullName evidence="1">Uncharacterized protein</fullName>
    </submittedName>
</protein>
<reference evidence="1" key="1">
    <citation type="submission" date="2022-11" db="EMBL/GenBank/DDBJ databases">
        <title>Genome Sequence of Nemania bipapillata.</title>
        <authorList>
            <person name="Buettner E."/>
        </authorList>
    </citation>
    <scope>NUCLEOTIDE SEQUENCE</scope>
    <source>
        <strain evidence="1">CP14</strain>
    </source>
</reference>
<name>A0ACC2IXL7_9PEZI</name>
<proteinExistence type="predicted"/>
<gene>
    <name evidence="1" type="ORF">ONZ43_g3226</name>
</gene>
<evidence type="ECO:0000313" key="1">
    <source>
        <dbReference type="EMBL" id="KAJ8119936.1"/>
    </source>
</evidence>
<dbReference type="Proteomes" id="UP001153334">
    <property type="component" value="Unassembled WGS sequence"/>
</dbReference>
<keyword evidence="2" id="KW-1185">Reference proteome</keyword>
<accession>A0ACC2IXL7</accession>
<sequence>MEPVSEDDYEALADGHEEAMRKHRAGDPAKALRFADRALDVYSQGLAKFPRSFLLAYNKARLELFKATDPILSSAPGISHRDVRNLLECALSSHYYARDLDPTDTHTLFNLAVVLTGIAENIGEDDEADDIEAIEIAIQALKVQSHCFDLQQGMLETARNHIEQDDDGQAATKSVPESQSIRREEQLVSIKELVTADTLLETIISQIGTLTTLYSILISSLVSSPGLPGTSSNNLAWIESYCTNLLLQVLPKLLDENQNIPEHRILEARLSQAVLVSHYLELSFRLCKVDGEQYQRELDVAFKHPGLDAASEAVLMASVDARLAFHSALADFVSRGAADTAIESYGSLQWKILVEAQSLLSSAAKRPNADTRVVAKTHQRRGDISLSLQMLAYPPTAHAQARTTTPQLLQYAEVYYRNAAKLFASLGPSEDEERAVSELKGVVVGILQQTAADQATSGSSSGQDNTDAFMGMSASPDQIRRALEPAVKAKGAQWVKECIEDMANESVIRQEICSAITQV</sequence>
<organism evidence="1 2">
    <name type="scientific">Nemania bipapillata</name>
    <dbReference type="NCBI Taxonomy" id="110536"/>
    <lineage>
        <taxon>Eukaryota</taxon>
        <taxon>Fungi</taxon>
        <taxon>Dikarya</taxon>
        <taxon>Ascomycota</taxon>
        <taxon>Pezizomycotina</taxon>
        <taxon>Sordariomycetes</taxon>
        <taxon>Xylariomycetidae</taxon>
        <taxon>Xylariales</taxon>
        <taxon>Xylariaceae</taxon>
        <taxon>Nemania</taxon>
    </lineage>
</organism>
<evidence type="ECO:0000313" key="2">
    <source>
        <dbReference type="Proteomes" id="UP001153334"/>
    </source>
</evidence>
<dbReference type="EMBL" id="JAPESX010000734">
    <property type="protein sequence ID" value="KAJ8119936.1"/>
    <property type="molecule type" value="Genomic_DNA"/>
</dbReference>